<evidence type="ECO:0000256" key="1">
    <source>
        <dbReference type="SAM" id="MobiDB-lite"/>
    </source>
</evidence>
<organism evidence="2 3">
    <name type="scientific">Holothuria leucospilota</name>
    <name type="common">Black long sea cucumber</name>
    <name type="synonym">Mertensiothuria leucospilota</name>
    <dbReference type="NCBI Taxonomy" id="206669"/>
    <lineage>
        <taxon>Eukaryota</taxon>
        <taxon>Metazoa</taxon>
        <taxon>Echinodermata</taxon>
        <taxon>Eleutherozoa</taxon>
        <taxon>Echinozoa</taxon>
        <taxon>Holothuroidea</taxon>
        <taxon>Aspidochirotacea</taxon>
        <taxon>Aspidochirotida</taxon>
        <taxon>Holothuriidae</taxon>
        <taxon>Holothuria</taxon>
    </lineage>
</organism>
<proteinExistence type="predicted"/>
<feature type="compositionally biased region" description="Polar residues" evidence="1">
    <location>
        <begin position="78"/>
        <end position="106"/>
    </location>
</feature>
<keyword evidence="3" id="KW-1185">Reference proteome</keyword>
<sequence>MGRKLRTTVPENEENLSPKWQDIQDFREKDLEIKREQKETMKDVTEHHHCHNYILMIKCGSKKLLTWHCHRPMDFAQISPNSEPNWDPSSQSATSQQVNTTKSTGGMQIHCGL</sequence>
<comment type="caution">
    <text evidence="2">The sequence shown here is derived from an EMBL/GenBank/DDBJ whole genome shotgun (WGS) entry which is preliminary data.</text>
</comment>
<dbReference type="AlphaFoldDB" id="A0A9Q1HMG7"/>
<dbReference type="EMBL" id="JAIZAY010000001">
    <property type="protein sequence ID" value="KAJ8051193.1"/>
    <property type="molecule type" value="Genomic_DNA"/>
</dbReference>
<reference evidence="2" key="1">
    <citation type="submission" date="2021-10" db="EMBL/GenBank/DDBJ databases">
        <title>Tropical sea cucumber genome reveals ecological adaptation and Cuvierian tubules defense mechanism.</title>
        <authorList>
            <person name="Chen T."/>
        </authorList>
    </citation>
    <scope>NUCLEOTIDE SEQUENCE</scope>
    <source>
        <strain evidence="2">Nanhai2018</strain>
        <tissue evidence="2">Muscle</tissue>
    </source>
</reference>
<dbReference type="Proteomes" id="UP001152320">
    <property type="component" value="Chromosome 1"/>
</dbReference>
<gene>
    <name evidence="2" type="ORF">HOLleu_04670</name>
</gene>
<evidence type="ECO:0000313" key="2">
    <source>
        <dbReference type="EMBL" id="KAJ8051193.1"/>
    </source>
</evidence>
<feature type="region of interest" description="Disordered" evidence="1">
    <location>
        <begin position="78"/>
        <end position="113"/>
    </location>
</feature>
<evidence type="ECO:0000313" key="3">
    <source>
        <dbReference type="Proteomes" id="UP001152320"/>
    </source>
</evidence>
<protein>
    <submittedName>
        <fullName evidence="2">Uncharacterized protein</fullName>
    </submittedName>
</protein>
<name>A0A9Q1HMG7_HOLLE</name>
<accession>A0A9Q1HMG7</accession>